<dbReference type="AlphaFoldDB" id="A0A1K2I690"/>
<dbReference type="InterPro" id="IPR029063">
    <property type="entry name" value="SAM-dependent_MTases_sf"/>
</dbReference>
<dbReference type="InterPro" id="IPR007848">
    <property type="entry name" value="Small_mtfrase_dom"/>
</dbReference>
<dbReference type="PANTHER" id="PTHR47816">
    <property type="entry name" value="RIBOSOMAL RNA SMALL SUBUNIT METHYLTRANSFERASE C"/>
    <property type="match status" value="1"/>
</dbReference>
<dbReference type="GO" id="GO:0008757">
    <property type="term" value="F:S-adenosylmethionine-dependent methyltransferase activity"/>
    <property type="evidence" value="ECO:0007669"/>
    <property type="project" value="InterPro"/>
</dbReference>
<accession>A0A1K2I690</accession>
<dbReference type="GO" id="GO:0032259">
    <property type="term" value="P:methylation"/>
    <property type="evidence" value="ECO:0007669"/>
    <property type="project" value="UniProtKB-KW"/>
</dbReference>
<proteinExistence type="predicted"/>
<keyword evidence="2 4" id="KW-0808">Transferase</keyword>
<sequence length="200" mass="21959">MTNYYYSKAPDVHHQEYAWSFELRGQSLNFVTDNGVFSKHTVDFGTRTLLATFSFANLPTGDILDVGAGYGPIGLTLAKEQPQRHVDLTDVNELALKLAKQNAARNHITNVTIFSSDQYSAVTKKYAAIVTNPPIRAGKKVVFGILAGAHAHLLPQGTLTVVIQKKQGAPSAKREMQRVFGNVQVLAKNKGYFILQSVRA</sequence>
<protein>
    <submittedName>
        <fullName evidence="4">Ribosomal RNA small subunit methyltransferase C</fullName>
        <ecNumber evidence="4">2.1.1.-</ecNumber>
    </submittedName>
</protein>
<reference evidence="4" key="1">
    <citation type="submission" date="2016-11" db="EMBL/GenBank/DDBJ databases">
        <authorList>
            <person name="Jaros S."/>
            <person name="Januszkiewicz K."/>
            <person name="Wedrychowicz H."/>
        </authorList>
    </citation>
    <scope>NUCLEOTIDE SEQUENCE</scope>
    <source>
        <strain evidence="4">ACA-DC 565</strain>
    </source>
</reference>
<evidence type="ECO:0000256" key="1">
    <source>
        <dbReference type="ARBA" id="ARBA00022603"/>
    </source>
</evidence>
<feature type="domain" description="Methyltransferase small" evidence="3">
    <location>
        <begin position="28"/>
        <end position="196"/>
    </location>
</feature>
<dbReference type="Pfam" id="PF05175">
    <property type="entry name" value="MTS"/>
    <property type="match status" value="1"/>
</dbReference>
<dbReference type="CDD" id="cd02440">
    <property type="entry name" value="AdoMet_MTases"/>
    <property type="match status" value="1"/>
</dbReference>
<organism evidence="4">
    <name type="scientific">Loigolactobacillus rennini</name>
    <dbReference type="NCBI Taxonomy" id="238013"/>
    <lineage>
        <taxon>Bacteria</taxon>
        <taxon>Bacillati</taxon>
        <taxon>Bacillota</taxon>
        <taxon>Bacilli</taxon>
        <taxon>Lactobacillales</taxon>
        <taxon>Lactobacillaceae</taxon>
        <taxon>Loigolactobacillus</taxon>
    </lineage>
</organism>
<dbReference type="SUPFAM" id="SSF53335">
    <property type="entry name" value="S-adenosyl-L-methionine-dependent methyltransferases"/>
    <property type="match status" value="1"/>
</dbReference>
<keyword evidence="1 4" id="KW-0489">Methyltransferase</keyword>
<dbReference type="EC" id="2.1.1.-" evidence="4"/>
<dbReference type="PANTHER" id="PTHR47816:SF4">
    <property type="entry name" value="RIBOSOMAL RNA SMALL SUBUNIT METHYLTRANSFERASE C"/>
    <property type="match status" value="1"/>
</dbReference>
<evidence type="ECO:0000313" key="4">
    <source>
        <dbReference type="EMBL" id="SFZ87758.1"/>
    </source>
</evidence>
<gene>
    <name evidence="4" type="ORF">LREN565_0871</name>
</gene>
<dbReference type="InterPro" id="IPR046977">
    <property type="entry name" value="RsmC/RlmG"/>
</dbReference>
<name>A0A1K2I690_9LACO</name>
<evidence type="ECO:0000259" key="3">
    <source>
        <dbReference type="Pfam" id="PF05175"/>
    </source>
</evidence>
<evidence type="ECO:0000256" key="2">
    <source>
        <dbReference type="ARBA" id="ARBA00022679"/>
    </source>
</evidence>
<dbReference type="EMBL" id="LT634362">
    <property type="protein sequence ID" value="SFZ87758.1"/>
    <property type="molecule type" value="Genomic_DNA"/>
</dbReference>
<dbReference type="Gene3D" id="3.40.50.150">
    <property type="entry name" value="Vaccinia Virus protein VP39"/>
    <property type="match status" value="1"/>
</dbReference>